<dbReference type="Proteomes" id="UP000324222">
    <property type="component" value="Unassembled WGS sequence"/>
</dbReference>
<evidence type="ECO:0000313" key="1">
    <source>
        <dbReference type="EMBL" id="MPC74972.1"/>
    </source>
</evidence>
<proteinExistence type="predicted"/>
<reference evidence="1 2" key="1">
    <citation type="submission" date="2019-05" db="EMBL/GenBank/DDBJ databases">
        <title>Another draft genome of Portunus trituberculatus and its Hox gene families provides insights of decapod evolution.</title>
        <authorList>
            <person name="Jeong J.-H."/>
            <person name="Song I."/>
            <person name="Kim S."/>
            <person name="Choi T."/>
            <person name="Kim D."/>
            <person name="Ryu S."/>
            <person name="Kim W."/>
        </authorList>
    </citation>
    <scope>NUCLEOTIDE SEQUENCE [LARGE SCALE GENOMIC DNA]</scope>
    <source>
        <tissue evidence="1">Muscle</tissue>
    </source>
</reference>
<accession>A0A5B7HUB0</accession>
<dbReference type="EMBL" id="VSRR010040104">
    <property type="protein sequence ID" value="MPC74972.1"/>
    <property type="molecule type" value="Genomic_DNA"/>
</dbReference>
<organism evidence="1 2">
    <name type="scientific">Portunus trituberculatus</name>
    <name type="common">Swimming crab</name>
    <name type="synonym">Neptunus trituberculatus</name>
    <dbReference type="NCBI Taxonomy" id="210409"/>
    <lineage>
        <taxon>Eukaryota</taxon>
        <taxon>Metazoa</taxon>
        <taxon>Ecdysozoa</taxon>
        <taxon>Arthropoda</taxon>
        <taxon>Crustacea</taxon>
        <taxon>Multicrustacea</taxon>
        <taxon>Malacostraca</taxon>
        <taxon>Eumalacostraca</taxon>
        <taxon>Eucarida</taxon>
        <taxon>Decapoda</taxon>
        <taxon>Pleocyemata</taxon>
        <taxon>Brachyura</taxon>
        <taxon>Eubrachyura</taxon>
        <taxon>Portunoidea</taxon>
        <taxon>Portunidae</taxon>
        <taxon>Portuninae</taxon>
        <taxon>Portunus</taxon>
    </lineage>
</organism>
<evidence type="ECO:0000313" key="2">
    <source>
        <dbReference type="Proteomes" id="UP000324222"/>
    </source>
</evidence>
<gene>
    <name evidence="1" type="ORF">E2C01_069355</name>
</gene>
<dbReference type="AlphaFoldDB" id="A0A5B7HUB0"/>
<keyword evidence="2" id="KW-1185">Reference proteome</keyword>
<name>A0A5B7HUB0_PORTR</name>
<comment type="caution">
    <text evidence="1">The sequence shown here is derived from an EMBL/GenBank/DDBJ whole genome shotgun (WGS) entry which is preliminary data.</text>
</comment>
<sequence length="67" mass="7097">MWLSGLHSGGGGGVGVARTVAATVEGPGMAGRIRVLRIHGVVWCGVVWCDCGVVWGGVGYRWFRVVW</sequence>
<protein>
    <submittedName>
        <fullName evidence="1">Uncharacterized protein</fullName>
    </submittedName>
</protein>